<evidence type="ECO:0000256" key="1">
    <source>
        <dbReference type="SAM" id="Phobius"/>
    </source>
</evidence>
<name>K0K244_SACES</name>
<dbReference type="RefSeq" id="WP_015101056.1">
    <property type="nucleotide sequence ID" value="NC_019673.1"/>
</dbReference>
<reference evidence="2 3" key="1">
    <citation type="journal article" date="2012" name="BMC Genomics">
        <title>Complete genome sequence of Saccharothrix espanaensis DSM 44229T and comparison to the other completely sequenced Pseudonocardiaceae.</title>
        <authorList>
            <person name="Strobel T."/>
            <person name="Al-Dilaimi A."/>
            <person name="Blom J."/>
            <person name="Gessner A."/>
            <person name="Kalinowski J."/>
            <person name="Luzhetska M."/>
            <person name="Puhler A."/>
            <person name="Szczepanowski R."/>
            <person name="Bechthold A."/>
            <person name="Ruckert C."/>
        </authorList>
    </citation>
    <scope>NUCLEOTIDE SEQUENCE [LARGE SCALE GENOMIC DNA]</scope>
    <source>
        <strain evidence="3">ATCC 51144 / DSM 44229 / JCM 9112 / NBRC 15066 / NRRL 15764</strain>
    </source>
</reference>
<accession>K0K244</accession>
<dbReference type="KEGG" id="sesp:BN6_36490"/>
<dbReference type="BioCyc" id="SESP1179773:BN6_RS17680-MONOMER"/>
<keyword evidence="1" id="KW-0472">Membrane</keyword>
<feature type="transmembrane region" description="Helical" evidence="1">
    <location>
        <begin position="58"/>
        <end position="78"/>
    </location>
</feature>
<dbReference type="AlphaFoldDB" id="K0K244"/>
<dbReference type="eggNOG" id="ENOG5031WB6">
    <property type="taxonomic scope" value="Bacteria"/>
</dbReference>
<keyword evidence="1" id="KW-1133">Transmembrane helix</keyword>
<feature type="transmembrane region" description="Helical" evidence="1">
    <location>
        <begin position="205"/>
        <end position="224"/>
    </location>
</feature>
<dbReference type="EMBL" id="HE804045">
    <property type="protein sequence ID" value="CCH30944.1"/>
    <property type="molecule type" value="Genomic_DNA"/>
</dbReference>
<protein>
    <submittedName>
        <fullName evidence="2">Putative membrane protein</fullName>
    </submittedName>
</protein>
<sequence length="372" mass="39797">MRPAYLEPRTDVPAREDWSTGLALAELRMVTTVLGVVAAVSAGAVAALVLFVPATPGTVAAIVLLGLVALFCSLGPVMRPAETAPLRRGLLDGPWRRVAATTAAEEEDVPEDRLIVFDGETVVLRGFLQQPAELVLDRQEVFLCGPDAQGRAVVRMAGMCRMERVRVDARPARPRERLPQVSARPLDDPTVARAARGFRYNGKAWLWPAVGAGLGAVVAALSLWPLSVPGLVVGGLVLVLSALAATCFVPIGRLYREAEVGLHAAQTWTPVPVTLFPWEPHRSVTGLAQLPGGTALVQFPLPELDVIANIADTGTMWIAGGTTGVVAVGLPRLPVLGVAVIQPDRDRPENEPQPWLLRHRDPGLREIPALRR</sequence>
<gene>
    <name evidence="2" type="ordered locus">BN6_36490</name>
</gene>
<feature type="transmembrane region" description="Helical" evidence="1">
    <location>
        <begin position="230"/>
        <end position="251"/>
    </location>
</feature>
<dbReference type="PATRIC" id="fig|1179773.3.peg.3649"/>
<dbReference type="Proteomes" id="UP000006281">
    <property type="component" value="Chromosome"/>
</dbReference>
<evidence type="ECO:0000313" key="2">
    <source>
        <dbReference type="EMBL" id="CCH30944.1"/>
    </source>
</evidence>
<keyword evidence="1" id="KW-0812">Transmembrane</keyword>
<dbReference type="OrthoDB" id="3666164at2"/>
<feature type="transmembrane region" description="Helical" evidence="1">
    <location>
        <begin position="29"/>
        <end position="52"/>
    </location>
</feature>
<proteinExistence type="predicted"/>
<keyword evidence="3" id="KW-1185">Reference proteome</keyword>
<dbReference type="HOGENOM" id="CLU_773354_0_0_11"/>
<organism evidence="2 3">
    <name type="scientific">Saccharothrix espanaensis (strain ATCC 51144 / DSM 44229 / JCM 9112 / NBRC 15066 / NRRL 15764)</name>
    <dbReference type="NCBI Taxonomy" id="1179773"/>
    <lineage>
        <taxon>Bacteria</taxon>
        <taxon>Bacillati</taxon>
        <taxon>Actinomycetota</taxon>
        <taxon>Actinomycetes</taxon>
        <taxon>Pseudonocardiales</taxon>
        <taxon>Pseudonocardiaceae</taxon>
        <taxon>Saccharothrix</taxon>
    </lineage>
</organism>
<evidence type="ECO:0000313" key="3">
    <source>
        <dbReference type="Proteomes" id="UP000006281"/>
    </source>
</evidence>